<feature type="transmembrane region" description="Helical" evidence="1">
    <location>
        <begin position="87"/>
        <end position="103"/>
    </location>
</feature>
<reference evidence="2 3" key="1">
    <citation type="submission" date="2019-07" db="EMBL/GenBank/DDBJ databases">
        <title>Whole genome shotgun sequence of Nocardia ninae NBRC 108245.</title>
        <authorList>
            <person name="Hosoyama A."/>
            <person name="Uohara A."/>
            <person name="Ohji S."/>
            <person name="Ichikawa N."/>
        </authorList>
    </citation>
    <scope>NUCLEOTIDE SEQUENCE [LARGE SCALE GENOMIC DNA]</scope>
    <source>
        <strain evidence="2 3">NBRC 108245</strain>
    </source>
</reference>
<protein>
    <recommendedName>
        <fullName evidence="4">Integral membrane protein</fullName>
    </recommendedName>
</protein>
<evidence type="ECO:0000313" key="3">
    <source>
        <dbReference type="Proteomes" id="UP000321424"/>
    </source>
</evidence>
<dbReference type="Proteomes" id="UP000321424">
    <property type="component" value="Unassembled WGS sequence"/>
</dbReference>
<proteinExistence type="predicted"/>
<evidence type="ECO:0000313" key="2">
    <source>
        <dbReference type="EMBL" id="GEM38876.1"/>
    </source>
</evidence>
<feature type="transmembrane region" description="Helical" evidence="1">
    <location>
        <begin position="59"/>
        <end position="80"/>
    </location>
</feature>
<name>A0A511MG55_9NOCA</name>
<evidence type="ECO:0008006" key="4">
    <source>
        <dbReference type="Google" id="ProtNLM"/>
    </source>
</evidence>
<sequence length="146" mass="15562">MGSAVGADFSDEDLAVAEKLWALTELPETVREAREAAWGLAGFGLAYPVIMGVTRSAEAAGGAAIQFLFSWLLGLVAWGFIRGASGVRVLAVILALAQAVVGWRTQPNDIPFEQWIVAVLFSLGTSSAVVYQLCRAEAKEWFGADE</sequence>
<comment type="caution">
    <text evidence="2">The sequence shown here is derived from an EMBL/GenBank/DDBJ whole genome shotgun (WGS) entry which is preliminary data.</text>
</comment>
<accession>A0A511MG55</accession>
<keyword evidence="1" id="KW-1133">Transmembrane helix</keyword>
<keyword evidence="3" id="KW-1185">Reference proteome</keyword>
<dbReference type="AlphaFoldDB" id="A0A511MG55"/>
<feature type="transmembrane region" description="Helical" evidence="1">
    <location>
        <begin position="115"/>
        <end position="134"/>
    </location>
</feature>
<organism evidence="2 3">
    <name type="scientific">Nocardia ninae NBRC 108245</name>
    <dbReference type="NCBI Taxonomy" id="1210091"/>
    <lineage>
        <taxon>Bacteria</taxon>
        <taxon>Bacillati</taxon>
        <taxon>Actinomycetota</taxon>
        <taxon>Actinomycetes</taxon>
        <taxon>Mycobacteriales</taxon>
        <taxon>Nocardiaceae</taxon>
        <taxon>Nocardia</taxon>
    </lineage>
</organism>
<keyword evidence="1" id="KW-0812">Transmembrane</keyword>
<dbReference type="EMBL" id="BJXA01000020">
    <property type="protein sequence ID" value="GEM38876.1"/>
    <property type="molecule type" value="Genomic_DNA"/>
</dbReference>
<evidence type="ECO:0000256" key="1">
    <source>
        <dbReference type="SAM" id="Phobius"/>
    </source>
</evidence>
<keyword evidence="1" id="KW-0472">Membrane</keyword>
<gene>
    <name evidence="2" type="ORF">NN4_33950</name>
</gene>